<keyword evidence="2" id="KW-1185">Reference proteome</keyword>
<dbReference type="Proteomes" id="UP000824120">
    <property type="component" value="Chromosome 11"/>
</dbReference>
<reference evidence="1 2" key="1">
    <citation type="submission" date="2020-09" db="EMBL/GenBank/DDBJ databases">
        <title>De no assembly of potato wild relative species, Solanum commersonii.</title>
        <authorList>
            <person name="Cho K."/>
        </authorList>
    </citation>
    <scope>NUCLEOTIDE SEQUENCE [LARGE SCALE GENOMIC DNA]</scope>
    <source>
        <strain evidence="1">LZ3.2</strain>
        <tissue evidence="1">Leaf</tissue>
    </source>
</reference>
<proteinExistence type="predicted"/>
<dbReference type="OrthoDB" id="10421550at2759"/>
<dbReference type="EMBL" id="JACXVP010000011">
    <property type="protein sequence ID" value="KAG5576133.1"/>
    <property type="molecule type" value="Genomic_DNA"/>
</dbReference>
<evidence type="ECO:0000313" key="2">
    <source>
        <dbReference type="Proteomes" id="UP000824120"/>
    </source>
</evidence>
<accession>A0A9J5WL81</accession>
<sequence length="162" mass="18719">MINFSLFLQAITPSLPLSKGLIFGEVLANEFHISLLLYAMALCALKICFRNSSFESRVYRKSSLNPHKDRDKVSGIIPMDIGWSFQWMQGVRKKISHILTKEETQLENALSYLSLFRRIHNKNGMKFRTPSFPSSSRQWREVEGIEMSREMVTARLGLIHLI</sequence>
<protein>
    <submittedName>
        <fullName evidence="1">Uncharacterized protein</fullName>
    </submittedName>
</protein>
<gene>
    <name evidence="1" type="ORF">H5410_056267</name>
</gene>
<evidence type="ECO:0000313" key="1">
    <source>
        <dbReference type="EMBL" id="KAG5576133.1"/>
    </source>
</evidence>
<comment type="caution">
    <text evidence="1">The sequence shown here is derived from an EMBL/GenBank/DDBJ whole genome shotgun (WGS) entry which is preliminary data.</text>
</comment>
<dbReference type="AlphaFoldDB" id="A0A9J5WL81"/>
<name>A0A9J5WL81_SOLCO</name>
<organism evidence="1 2">
    <name type="scientific">Solanum commersonii</name>
    <name type="common">Commerson's wild potato</name>
    <name type="synonym">Commerson's nightshade</name>
    <dbReference type="NCBI Taxonomy" id="4109"/>
    <lineage>
        <taxon>Eukaryota</taxon>
        <taxon>Viridiplantae</taxon>
        <taxon>Streptophyta</taxon>
        <taxon>Embryophyta</taxon>
        <taxon>Tracheophyta</taxon>
        <taxon>Spermatophyta</taxon>
        <taxon>Magnoliopsida</taxon>
        <taxon>eudicotyledons</taxon>
        <taxon>Gunneridae</taxon>
        <taxon>Pentapetalae</taxon>
        <taxon>asterids</taxon>
        <taxon>lamiids</taxon>
        <taxon>Solanales</taxon>
        <taxon>Solanaceae</taxon>
        <taxon>Solanoideae</taxon>
        <taxon>Solaneae</taxon>
        <taxon>Solanum</taxon>
    </lineage>
</organism>